<comment type="caution">
    <text evidence="1">The sequence shown here is derived from an EMBL/GenBank/DDBJ whole genome shotgun (WGS) entry which is preliminary data.</text>
</comment>
<gene>
    <name evidence="1" type="ORF">P800_01858</name>
</gene>
<evidence type="ECO:0000313" key="2">
    <source>
        <dbReference type="Proteomes" id="UP000018465"/>
    </source>
</evidence>
<name>A0ABN0PX88_ACILW</name>
<dbReference type="Proteomes" id="UP000018465">
    <property type="component" value="Unassembled WGS sequence"/>
</dbReference>
<keyword evidence="2" id="KW-1185">Reference proteome</keyword>
<protein>
    <submittedName>
        <fullName evidence="1">Uncharacterized protein</fullName>
    </submittedName>
</protein>
<sequence length="84" mass="9602">MTIENPENEREIAKAAALVLQKRFIEVARTRTVLYVKNDIVWNKAPNSEPVSVKKLSGRNPDLAKRFASRGTYKIKKRGNDFIT</sequence>
<dbReference type="EMBL" id="AYHO01000003">
    <property type="protein sequence ID" value="ESJ95129.1"/>
    <property type="molecule type" value="Genomic_DNA"/>
</dbReference>
<accession>A0ABN0PX88</accession>
<reference evidence="1 2" key="1">
    <citation type="submission" date="2013-10" db="EMBL/GenBank/DDBJ databases">
        <title>The Genome Sequence of Acinetobacter lwoffii NIPH 512.</title>
        <authorList>
            <consortium name="The Broad Institute Genomics Platform"/>
            <consortium name="The Broad Institute Genome Sequencing Center for Infectious Disease"/>
            <person name="Cerqueira G."/>
            <person name="Feldgarden M."/>
            <person name="Courvalin P."/>
            <person name="Grillot-Courvalin C."/>
            <person name="Clermont D."/>
            <person name="Rocha E."/>
            <person name="Yoon E.-J."/>
            <person name="Nemec A."/>
            <person name="Young S.K."/>
            <person name="Zeng Q."/>
            <person name="Gargeya S."/>
            <person name="Fitzgerald M."/>
            <person name="Abouelleil A."/>
            <person name="Alvarado L."/>
            <person name="Berlin A.M."/>
            <person name="Chapman S.B."/>
            <person name="Gainer-Dewar J."/>
            <person name="Goldberg J."/>
            <person name="Gnerre S."/>
            <person name="Griggs A."/>
            <person name="Gujja S."/>
            <person name="Hansen M."/>
            <person name="Howarth C."/>
            <person name="Imamovic A."/>
            <person name="Ireland A."/>
            <person name="Larimer J."/>
            <person name="McCowan C."/>
            <person name="Murphy C."/>
            <person name="Pearson M."/>
            <person name="Poon T.W."/>
            <person name="Priest M."/>
            <person name="Roberts A."/>
            <person name="Saif S."/>
            <person name="Shea T."/>
            <person name="Sykes S."/>
            <person name="Wortman J."/>
            <person name="Nusbaum C."/>
            <person name="Birren B."/>
        </authorList>
    </citation>
    <scope>NUCLEOTIDE SEQUENCE [LARGE SCALE GENOMIC DNA]</scope>
    <source>
        <strain evidence="1 2">NIPH 512</strain>
    </source>
</reference>
<dbReference type="RefSeq" id="WP_004645889.1">
    <property type="nucleotide sequence ID" value="NZ_KI530561.1"/>
</dbReference>
<evidence type="ECO:0000313" key="1">
    <source>
        <dbReference type="EMBL" id="ESJ95129.1"/>
    </source>
</evidence>
<organism evidence="1 2">
    <name type="scientific">Acinetobacter lwoffii NCTC 5866 = CIP 64.10 = NIPH 512</name>
    <dbReference type="NCBI Taxonomy" id="981327"/>
    <lineage>
        <taxon>Bacteria</taxon>
        <taxon>Pseudomonadati</taxon>
        <taxon>Pseudomonadota</taxon>
        <taxon>Gammaproteobacteria</taxon>
        <taxon>Moraxellales</taxon>
        <taxon>Moraxellaceae</taxon>
        <taxon>Acinetobacter</taxon>
    </lineage>
</organism>
<proteinExistence type="predicted"/>